<dbReference type="EMBL" id="JASOOE010000011">
    <property type="protein sequence ID" value="MDK7187604.1"/>
    <property type="molecule type" value="Genomic_DNA"/>
</dbReference>
<keyword evidence="5" id="KW-0732">Signal</keyword>
<sequence>MNKKKWIVIAFAVILLVAASLSNSFRQKDSSEDKTDWFNQQMTSLLSDKNYVEKIREEGDPSQRILVIPIEGVIGGNNSAYNQELILDTIEQIRNDESIAAVVLEIDTPGGSVYETREAYDLFKEIQKERHIPVYASMKSVAASAGYYYAMLADKVYATPETLTGSIGVIISGQNVSKLLNKIGIESYVFKSADLKDMGSSTREMTQEEKDIFQNMIDESFETFVKVVMEGRHMKEDKVRKLATGQVYTAQQAVDNDLIDGIKYYRQVIDQVRTDNDLQDAQVFEKVSDNETFSGIFSSFMKGQKSYLDQFNEIIDRAERLELPKVEYRWEGGY</sequence>
<keyword evidence="3" id="KW-0378">Hydrolase</keyword>
<proteinExistence type="inferred from homology"/>
<evidence type="ECO:0000256" key="4">
    <source>
        <dbReference type="ARBA" id="ARBA00022825"/>
    </source>
</evidence>
<protein>
    <submittedName>
        <fullName evidence="7">Signal peptide peptidase SppA</fullName>
    </submittedName>
</protein>
<feature type="signal peptide" evidence="5">
    <location>
        <begin position="1"/>
        <end position="22"/>
    </location>
</feature>
<dbReference type="PANTHER" id="PTHR42987:SF7">
    <property type="entry name" value="SIGNAL PEPTIDE PEPTIDASE SPPA-RELATED"/>
    <property type="match status" value="1"/>
</dbReference>
<evidence type="ECO:0000256" key="2">
    <source>
        <dbReference type="ARBA" id="ARBA00022670"/>
    </source>
</evidence>
<evidence type="ECO:0000256" key="1">
    <source>
        <dbReference type="ARBA" id="ARBA00008683"/>
    </source>
</evidence>
<dbReference type="GO" id="GO:0006508">
    <property type="term" value="P:proteolysis"/>
    <property type="evidence" value="ECO:0007669"/>
    <property type="project" value="UniProtKB-KW"/>
</dbReference>
<dbReference type="Proteomes" id="UP001229251">
    <property type="component" value="Unassembled WGS sequence"/>
</dbReference>
<dbReference type="CDD" id="cd07023">
    <property type="entry name" value="S49_Sppa_N_C"/>
    <property type="match status" value="1"/>
</dbReference>
<keyword evidence="4" id="KW-0720">Serine protease</keyword>
<evidence type="ECO:0000256" key="5">
    <source>
        <dbReference type="SAM" id="SignalP"/>
    </source>
</evidence>
<comment type="caution">
    <text evidence="7">The sequence shown here is derived from an EMBL/GenBank/DDBJ whole genome shotgun (WGS) entry which is preliminary data.</text>
</comment>
<organism evidence="7 8">
    <name type="scientific">Facklamia hominis</name>
    <dbReference type="NCBI Taxonomy" id="178214"/>
    <lineage>
        <taxon>Bacteria</taxon>
        <taxon>Bacillati</taxon>
        <taxon>Bacillota</taxon>
        <taxon>Bacilli</taxon>
        <taxon>Lactobacillales</taxon>
        <taxon>Aerococcaceae</taxon>
        <taxon>Facklamia</taxon>
    </lineage>
</organism>
<gene>
    <name evidence="7" type="primary">sppA</name>
    <name evidence="7" type="ORF">QP433_06385</name>
</gene>
<dbReference type="InterPro" id="IPR004635">
    <property type="entry name" value="Pept_S49_SppA"/>
</dbReference>
<dbReference type="InterPro" id="IPR002142">
    <property type="entry name" value="Peptidase_S49"/>
</dbReference>
<dbReference type="InterPro" id="IPR047272">
    <property type="entry name" value="S49_SppA_C"/>
</dbReference>
<evidence type="ECO:0000313" key="7">
    <source>
        <dbReference type="EMBL" id="MDK7187604.1"/>
    </source>
</evidence>
<keyword evidence="2" id="KW-0645">Protease</keyword>
<dbReference type="NCBIfam" id="TIGR00706">
    <property type="entry name" value="SppA_dom"/>
    <property type="match status" value="1"/>
</dbReference>
<feature type="chain" id="PRO_5042493923" evidence="5">
    <location>
        <begin position="23"/>
        <end position="334"/>
    </location>
</feature>
<accession>A0AAJ1Q6B9</accession>
<dbReference type="AlphaFoldDB" id="A0AAJ1Q6B9"/>
<evidence type="ECO:0000256" key="3">
    <source>
        <dbReference type="ARBA" id="ARBA00022801"/>
    </source>
</evidence>
<dbReference type="PANTHER" id="PTHR42987">
    <property type="entry name" value="PEPTIDASE S49"/>
    <property type="match status" value="1"/>
</dbReference>
<dbReference type="RefSeq" id="WP_070609132.1">
    <property type="nucleotide sequence ID" value="NZ_JASOOE010000011.1"/>
</dbReference>
<evidence type="ECO:0000313" key="8">
    <source>
        <dbReference type="Proteomes" id="UP001229251"/>
    </source>
</evidence>
<dbReference type="InterPro" id="IPR029045">
    <property type="entry name" value="ClpP/crotonase-like_dom_sf"/>
</dbReference>
<reference evidence="7" key="1">
    <citation type="submission" date="2023-05" db="EMBL/GenBank/DDBJ databases">
        <title>Cataloging the Phylogenetic Diversity of Human Bladder Bacteria.</title>
        <authorList>
            <person name="Du J."/>
        </authorList>
    </citation>
    <scope>NUCLEOTIDE SEQUENCE</scope>
    <source>
        <strain evidence="7">UMB1231</strain>
    </source>
</reference>
<evidence type="ECO:0000259" key="6">
    <source>
        <dbReference type="Pfam" id="PF01343"/>
    </source>
</evidence>
<feature type="domain" description="Peptidase S49" evidence="6">
    <location>
        <begin position="127"/>
        <end position="278"/>
    </location>
</feature>
<dbReference type="SUPFAM" id="SSF52096">
    <property type="entry name" value="ClpP/crotonase"/>
    <property type="match status" value="1"/>
</dbReference>
<dbReference type="Gene3D" id="3.90.226.10">
    <property type="entry name" value="2-enoyl-CoA Hydratase, Chain A, domain 1"/>
    <property type="match status" value="2"/>
</dbReference>
<name>A0AAJ1Q6B9_9LACT</name>
<comment type="similarity">
    <text evidence="1">Belongs to the peptidase S49 family.</text>
</comment>
<dbReference type="GO" id="GO:0008236">
    <property type="term" value="F:serine-type peptidase activity"/>
    <property type="evidence" value="ECO:0007669"/>
    <property type="project" value="UniProtKB-KW"/>
</dbReference>
<dbReference type="Pfam" id="PF01343">
    <property type="entry name" value="Peptidase_S49"/>
    <property type="match status" value="1"/>
</dbReference>